<dbReference type="PANTHER" id="PTHR47951">
    <property type="entry name" value="OS08G0547900 PROTEIN"/>
    <property type="match status" value="1"/>
</dbReference>
<reference evidence="9 10" key="1">
    <citation type="submission" date="2019-08" db="EMBL/GenBank/DDBJ databases">
        <title>Draft genome sequences of two oriental melons (Cucumis melo L. var makuwa).</title>
        <authorList>
            <person name="Kwon S.-Y."/>
        </authorList>
    </citation>
    <scope>NUCLEOTIDE SEQUENCE [LARGE SCALE GENOMIC DNA]</scope>
    <source>
        <strain evidence="10">cv. SW 3</strain>
        <tissue evidence="9">Leaf</tissue>
    </source>
</reference>
<sequence>MLEDQLQNYIIDMRSKFVELKSISDLAVKMTILKRDKLPPPPPAYIRFFHPCRRLLTNQEIWDDLAQKPFRPSLPPGPRGLPLVGYLPFLSPNLHHTFADLAKIYGPIFKLRLGTKLCFVLTSSFSVNEVLRHPETVFDNRDATVSARLYTYGGSDIVFSQNEGDWKKLRKIFTRKMLSKANLDASYPFRSREMRKIIKGMLESAGTPIDIGKLGFFATVKSVMAMTWGGSGGLIGVDGTDLEAKFREVVDELMVLLGTPNLSDLFLVLGCLDLQGIARKMKRVSNHCDKILNSAIEEQKKKGRNGLENQGFLEFLLEVMEGEDNSESITENQIKALQMGGQITLKILFGLAGFEGTELHGNLTQVQLLDALELFKKQQVYFLISTDVAARDLMEKTIVLALATGQKRFSVTLCKFVEKYAEILASQGQLTMALEYVKLLGSEELTHELVILRDRISLSTESEIIFSQIKDFDQLWWLSIVASVMSFTYSTIGLGLGVAQITANGKIGGSLTGIIIGTVTQTQKVWRSFQALGDIAFAYSYSIILIEIQRLRQ</sequence>
<dbReference type="GO" id="GO:0004497">
    <property type="term" value="F:monooxygenase activity"/>
    <property type="evidence" value="ECO:0007669"/>
    <property type="project" value="InterPro"/>
</dbReference>
<dbReference type="Pfam" id="PF00067">
    <property type="entry name" value="p450"/>
    <property type="match status" value="1"/>
</dbReference>
<evidence type="ECO:0000256" key="1">
    <source>
        <dbReference type="ARBA" id="ARBA00004370"/>
    </source>
</evidence>
<dbReference type="EMBL" id="SSTE01015881">
    <property type="protein sequence ID" value="KAA0043053.1"/>
    <property type="molecule type" value="Genomic_DNA"/>
</dbReference>
<evidence type="ECO:0000256" key="2">
    <source>
        <dbReference type="ARBA" id="ARBA00022448"/>
    </source>
</evidence>
<dbReference type="InterPro" id="IPR036396">
    <property type="entry name" value="Cyt_P450_sf"/>
</dbReference>
<keyword evidence="4" id="KW-0029">Amino-acid transport</keyword>
<dbReference type="GO" id="GO:0020037">
    <property type="term" value="F:heme binding"/>
    <property type="evidence" value="ECO:0007669"/>
    <property type="project" value="InterPro"/>
</dbReference>
<dbReference type="PANTHER" id="PTHR47951:SF7">
    <property type="entry name" value="FLAVONOID 3',5'-HYDROXYLASE-LIKE ISOFORM X1"/>
    <property type="match status" value="1"/>
</dbReference>
<protein>
    <submittedName>
        <fullName evidence="9">Flavonoid 3'-monooxygenase-like</fullName>
    </submittedName>
</protein>
<dbReference type="GO" id="GO:0016705">
    <property type="term" value="F:oxidoreductase activity, acting on paired donors, with incorporation or reduction of molecular oxygen"/>
    <property type="evidence" value="ECO:0007669"/>
    <property type="project" value="InterPro"/>
</dbReference>
<dbReference type="GO" id="GO:0006865">
    <property type="term" value="P:amino acid transport"/>
    <property type="evidence" value="ECO:0007669"/>
    <property type="project" value="UniProtKB-KW"/>
</dbReference>
<evidence type="ECO:0000256" key="5">
    <source>
        <dbReference type="ARBA" id="ARBA00022989"/>
    </source>
</evidence>
<feature type="domain" description="Amino acid transporter transmembrane" evidence="8">
    <location>
        <begin position="463"/>
        <end position="549"/>
    </location>
</feature>
<dbReference type="GO" id="GO:0016020">
    <property type="term" value="C:membrane"/>
    <property type="evidence" value="ECO:0007669"/>
    <property type="project" value="UniProtKB-SubCell"/>
</dbReference>
<keyword evidence="2" id="KW-0813">Transport</keyword>
<keyword evidence="3 7" id="KW-0812">Transmembrane</keyword>
<feature type="transmembrane region" description="Helical" evidence="7">
    <location>
        <begin position="475"/>
        <end position="499"/>
    </location>
</feature>
<accession>A0A5A7TI81</accession>
<evidence type="ECO:0000256" key="7">
    <source>
        <dbReference type="SAM" id="Phobius"/>
    </source>
</evidence>
<organism evidence="9 10">
    <name type="scientific">Cucumis melo var. makuwa</name>
    <name type="common">Oriental melon</name>
    <dbReference type="NCBI Taxonomy" id="1194695"/>
    <lineage>
        <taxon>Eukaryota</taxon>
        <taxon>Viridiplantae</taxon>
        <taxon>Streptophyta</taxon>
        <taxon>Embryophyta</taxon>
        <taxon>Tracheophyta</taxon>
        <taxon>Spermatophyta</taxon>
        <taxon>Magnoliopsida</taxon>
        <taxon>eudicotyledons</taxon>
        <taxon>Gunneridae</taxon>
        <taxon>Pentapetalae</taxon>
        <taxon>rosids</taxon>
        <taxon>fabids</taxon>
        <taxon>Cucurbitales</taxon>
        <taxon>Cucurbitaceae</taxon>
        <taxon>Benincaseae</taxon>
        <taxon>Cucumis</taxon>
    </lineage>
</organism>
<dbReference type="OrthoDB" id="2789670at2759"/>
<gene>
    <name evidence="9" type="ORF">E6C27_scaffold75G001400</name>
</gene>
<dbReference type="GO" id="GO:0005506">
    <property type="term" value="F:iron ion binding"/>
    <property type="evidence" value="ECO:0007669"/>
    <property type="project" value="InterPro"/>
</dbReference>
<evidence type="ECO:0000259" key="8">
    <source>
        <dbReference type="Pfam" id="PF01490"/>
    </source>
</evidence>
<evidence type="ECO:0000313" key="10">
    <source>
        <dbReference type="Proteomes" id="UP000321393"/>
    </source>
</evidence>
<evidence type="ECO:0000256" key="6">
    <source>
        <dbReference type="ARBA" id="ARBA00023136"/>
    </source>
</evidence>
<comment type="caution">
    <text evidence="9">The sequence shown here is derived from an EMBL/GenBank/DDBJ whole genome shotgun (WGS) entry which is preliminary data.</text>
</comment>
<dbReference type="Gene3D" id="1.10.630.10">
    <property type="entry name" value="Cytochrome P450"/>
    <property type="match status" value="1"/>
</dbReference>
<keyword evidence="6 7" id="KW-0472">Membrane</keyword>
<comment type="subcellular location">
    <subcellularLocation>
        <location evidence="1">Membrane</location>
    </subcellularLocation>
</comment>
<keyword evidence="5 7" id="KW-1133">Transmembrane helix</keyword>
<dbReference type="AlphaFoldDB" id="A0A5A7TI81"/>
<dbReference type="Pfam" id="PF01490">
    <property type="entry name" value="Aa_trans"/>
    <property type="match status" value="1"/>
</dbReference>
<dbReference type="InterPro" id="IPR013057">
    <property type="entry name" value="AA_transpt_TM"/>
</dbReference>
<dbReference type="Proteomes" id="UP000321393">
    <property type="component" value="Unassembled WGS sequence"/>
</dbReference>
<name>A0A5A7TI81_CUCMM</name>
<evidence type="ECO:0000256" key="4">
    <source>
        <dbReference type="ARBA" id="ARBA00022970"/>
    </source>
</evidence>
<proteinExistence type="predicted"/>
<dbReference type="SUPFAM" id="SSF48264">
    <property type="entry name" value="Cytochrome P450"/>
    <property type="match status" value="1"/>
</dbReference>
<dbReference type="InterPro" id="IPR001128">
    <property type="entry name" value="Cyt_P450"/>
</dbReference>
<evidence type="ECO:0000313" key="9">
    <source>
        <dbReference type="EMBL" id="KAA0043053.1"/>
    </source>
</evidence>
<evidence type="ECO:0000256" key="3">
    <source>
        <dbReference type="ARBA" id="ARBA00022692"/>
    </source>
</evidence>
<dbReference type="Gene3D" id="1.25.40.1030">
    <property type="match status" value="1"/>
</dbReference>